<accession>A0A9Q1G9T1</accession>
<evidence type="ECO:0000313" key="2">
    <source>
        <dbReference type="EMBL" id="KAJ8379551.1"/>
    </source>
</evidence>
<reference evidence="2" key="1">
    <citation type="journal article" date="2023" name="Science">
        <title>Genome structures resolve the early diversification of teleost fishes.</title>
        <authorList>
            <person name="Parey E."/>
            <person name="Louis A."/>
            <person name="Montfort J."/>
            <person name="Bouchez O."/>
            <person name="Roques C."/>
            <person name="Iampietro C."/>
            <person name="Lluch J."/>
            <person name="Castinel A."/>
            <person name="Donnadieu C."/>
            <person name="Desvignes T."/>
            <person name="Floi Bucao C."/>
            <person name="Jouanno E."/>
            <person name="Wen M."/>
            <person name="Mejri S."/>
            <person name="Dirks R."/>
            <person name="Jansen H."/>
            <person name="Henkel C."/>
            <person name="Chen W.J."/>
            <person name="Zahm M."/>
            <person name="Cabau C."/>
            <person name="Klopp C."/>
            <person name="Thompson A.W."/>
            <person name="Robinson-Rechavi M."/>
            <person name="Braasch I."/>
            <person name="Lecointre G."/>
            <person name="Bobe J."/>
            <person name="Postlethwait J.H."/>
            <person name="Berthelot C."/>
            <person name="Roest Crollius H."/>
            <person name="Guiguen Y."/>
        </authorList>
    </citation>
    <scope>NUCLEOTIDE SEQUENCE</scope>
    <source>
        <strain evidence="2">WJC10195</strain>
    </source>
</reference>
<feature type="domain" description="CULT" evidence="1">
    <location>
        <begin position="42"/>
        <end position="172"/>
    </location>
</feature>
<dbReference type="CDD" id="cd15777">
    <property type="entry name" value="CRBN_C_like"/>
    <property type="match status" value="1"/>
</dbReference>
<dbReference type="OrthoDB" id="5778218at2759"/>
<evidence type="ECO:0000313" key="3">
    <source>
        <dbReference type="Proteomes" id="UP001152622"/>
    </source>
</evidence>
<sequence length="186" mass="21281">MFVGQKVMRLSQLLFGKMHVVVSICVWLCWLVLPCRACAGEDDLLLCRSCGHEVASDSDVRFIASRLALSHRNNTMIGDKRIPVQLFENPQGVQFEVVTFRRADVFKHWPADKHFTWYPGYSWTIATCPRCSAHLGWAFQPSEWPDIVTDAIFQESEQTFVALIIDKLLQENFAATLLMVPKSFRS</sequence>
<gene>
    <name evidence="2" type="ORF">SKAU_G00003290</name>
</gene>
<dbReference type="Proteomes" id="UP001152622">
    <property type="component" value="Chromosome 1"/>
</dbReference>
<name>A0A9Q1G9T1_SYNKA</name>
<dbReference type="Gene3D" id="2.170.150.20">
    <property type="entry name" value="Peptide methionine sulfoxide reductase"/>
    <property type="match status" value="1"/>
</dbReference>
<evidence type="ECO:0000259" key="1">
    <source>
        <dbReference type="PROSITE" id="PS51788"/>
    </source>
</evidence>
<protein>
    <recommendedName>
        <fullName evidence="1">CULT domain-containing protein</fullName>
    </recommendedName>
</protein>
<keyword evidence="3" id="KW-1185">Reference proteome</keyword>
<dbReference type="PROSITE" id="PS51788">
    <property type="entry name" value="CULT"/>
    <property type="match status" value="1"/>
</dbReference>
<comment type="caution">
    <text evidence="2">The sequence shown here is derived from an EMBL/GenBank/DDBJ whole genome shotgun (WGS) entry which is preliminary data.</text>
</comment>
<proteinExistence type="predicted"/>
<dbReference type="FunFam" id="2.170.150.20:FF:000013">
    <property type="entry name" value="protein cereblon homolog"/>
    <property type="match status" value="1"/>
</dbReference>
<organism evidence="2 3">
    <name type="scientific">Synaphobranchus kaupii</name>
    <name type="common">Kaup's arrowtooth eel</name>
    <dbReference type="NCBI Taxonomy" id="118154"/>
    <lineage>
        <taxon>Eukaryota</taxon>
        <taxon>Metazoa</taxon>
        <taxon>Chordata</taxon>
        <taxon>Craniata</taxon>
        <taxon>Vertebrata</taxon>
        <taxon>Euteleostomi</taxon>
        <taxon>Actinopterygii</taxon>
        <taxon>Neopterygii</taxon>
        <taxon>Teleostei</taxon>
        <taxon>Anguilliformes</taxon>
        <taxon>Synaphobranchidae</taxon>
        <taxon>Synaphobranchus</taxon>
    </lineage>
</organism>
<dbReference type="AlphaFoldDB" id="A0A9Q1G9T1"/>
<dbReference type="EMBL" id="JAINUF010000001">
    <property type="protein sequence ID" value="KAJ8379551.1"/>
    <property type="molecule type" value="Genomic_DNA"/>
</dbReference>
<dbReference type="InterPro" id="IPR034750">
    <property type="entry name" value="CULT"/>
</dbReference>